<evidence type="ECO:0000313" key="2">
    <source>
        <dbReference type="Proteomes" id="UP000251993"/>
    </source>
</evidence>
<organism evidence="1 2">
    <name type="scientific">Runella rosea</name>
    <dbReference type="NCBI Taxonomy" id="2259595"/>
    <lineage>
        <taxon>Bacteria</taxon>
        <taxon>Pseudomonadati</taxon>
        <taxon>Bacteroidota</taxon>
        <taxon>Cytophagia</taxon>
        <taxon>Cytophagales</taxon>
        <taxon>Spirosomataceae</taxon>
        <taxon>Runella</taxon>
    </lineage>
</organism>
<accession>A0A344TLX3</accession>
<dbReference type="Proteomes" id="UP000251993">
    <property type="component" value="Chromosome"/>
</dbReference>
<reference evidence="1 2" key="1">
    <citation type="submission" date="2018-07" db="EMBL/GenBank/DDBJ databases">
        <title>Genome sequencing of Runella.</title>
        <authorList>
            <person name="Baek M.-G."/>
            <person name="Yi H."/>
        </authorList>
    </citation>
    <scope>NUCLEOTIDE SEQUENCE [LARGE SCALE GENOMIC DNA]</scope>
    <source>
        <strain evidence="1 2">HYN0085</strain>
    </source>
</reference>
<protein>
    <submittedName>
        <fullName evidence="1">Uncharacterized protein</fullName>
    </submittedName>
</protein>
<keyword evidence="2" id="KW-1185">Reference proteome</keyword>
<dbReference type="KEGG" id="run:DR864_18835"/>
<dbReference type="AlphaFoldDB" id="A0A344TLX3"/>
<name>A0A344TLX3_9BACT</name>
<dbReference type="EMBL" id="CP030850">
    <property type="protein sequence ID" value="AXE19644.1"/>
    <property type="molecule type" value="Genomic_DNA"/>
</dbReference>
<gene>
    <name evidence="1" type="ORF">DR864_18835</name>
</gene>
<sequence>MFKIYVAKLSFNNNKPQLVYLTDYAGWAEFVAQTFFFSFDNEGLRSVMSFFVRIEYNLRKMGKA</sequence>
<proteinExistence type="predicted"/>
<evidence type="ECO:0000313" key="1">
    <source>
        <dbReference type="EMBL" id="AXE19644.1"/>
    </source>
</evidence>